<evidence type="ECO:0000256" key="3">
    <source>
        <dbReference type="ARBA" id="ARBA00023204"/>
    </source>
</evidence>
<evidence type="ECO:0000313" key="4">
    <source>
        <dbReference type="EMBL" id="KII69645.1"/>
    </source>
</evidence>
<accession>A0A0C2MZX5</accession>
<dbReference type="GO" id="GO:0003697">
    <property type="term" value="F:single-stranded DNA binding"/>
    <property type="evidence" value="ECO:0007669"/>
    <property type="project" value="TreeGrafter"/>
</dbReference>
<reference evidence="4 5" key="1">
    <citation type="journal article" date="2014" name="Genome Biol. Evol.">
        <title>The genome of the myxosporean Thelohanellus kitauei shows adaptations to nutrient acquisition within its fish host.</title>
        <authorList>
            <person name="Yang Y."/>
            <person name="Xiong J."/>
            <person name="Zhou Z."/>
            <person name="Huo F."/>
            <person name="Miao W."/>
            <person name="Ran C."/>
            <person name="Liu Y."/>
            <person name="Zhang J."/>
            <person name="Feng J."/>
            <person name="Wang M."/>
            <person name="Wang M."/>
            <person name="Wang L."/>
            <person name="Yao B."/>
        </authorList>
    </citation>
    <scope>NUCLEOTIDE SEQUENCE [LARGE SCALE GENOMIC DNA]</scope>
    <source>
        <strain evidence="4">Wuqing</strain>
    </source>
</reference>
<dbReference type="GO" id="GO:0000110">
    <property type="term" value="C:nucleotide-excision repair factor 1 complex"/>
    <property type="evidence" value="ECO:0007669"/>
    <property type="project" value="TreeGrafter"/>
</dbReference>
<keyword evidence="2" id="KW-0378">Hydrolase</keyword>
<dbReference type="OMA" id="HCESSIN"/>
<gene>
    <name evidence="4" type="ORF">RF11_15503</name>
</gene>
<organism evidence="4 5">
    <name type="scientific">Thelohanellus kitauei</name>
    <name type="common">Myxosporean</name>
    <dbReference type="NCBI Taxonomy" id="669202"/>
    <lineage>
        <taxon>Eukaryota</taxon>
        <taxon>Metazoa</taxon>
        <taxon>Cnidaria</taxon>
        <taxon>Myxozoa</taxon>
        <taxon>Myxosporea</taxon>
        <taxon>Bivalvulida</taxon>
        <taxon>Platysporina</taxon>
        <taxon>Myxobolidae</taxon>
        <taxon>Thelohanellus</taxon>
    </lineage>
</organism>
<dbReference type="GO" id="GO:0000724">
    <property type="term" value="P:double-strand break repair via homologous recombination"/>
    <property type="evidence" value="ECO:0007669"/>
    <property type="project" value="TreeGrafter"/>
</dbReference>
<keyword evidence="4" id="KW-0540">Nuclease</keyword>
<protein>
    <submittedName>
        <fullName evidence="4">DNA repair endonuclease XPF</fullName>
    </submittedName>
</protein>
<dbReference type="PANTHER" id="PTHR10150:SF0">
    <property type="entry name" value="DNA REPAIR ENDONUCLEASE XPF"/>
    <property type="match status" value="1"/>
</dbReference>
<evidence type="ECO:0000313" key="5">
    <source>
        <dbReference type="Proteomes" id="UP000031668"/>
    </source>
</evidence>
<dbReference type="PANTHER" id="PTHR10150">
    <property type="entry name" value="DNA REPAIR ENDONUCLEASE XPF"/>
    <property type="match status" value="1"/>
</dbReference>
<dbReference type="EMBL" id="JWZT01002327">
    <property type="protein sequence ID" value="KII69645.1"/>
    <property type="molecule type" value="Genomic_DNA"/>
</dbReference>
<keyword evidence="3" id="KW-0234">DNA repair</keyword>
<dbReference type="AlphaFoldDB" id="A0A0C2MZX5"/>
<dbReference type="GO" id="GO:1901255">
    <property type="term" value="P:nucleotide-excision repair involved in interstrand cross-link repair"/>
    <property type="evidence" value="ECO:0007669"/>
    <property type="project" value="TreeGrafter"/>
</dbReference>
<keyword evidence="1" id="KW-0227">DNA damage</keyword>
<dbReference type="GO" id="GO:0000712">
    <property type="term" value="P:resolution of meiotic recombination intermediates"/>
    <property type="evidence" value="ECO:0007669"/>
    <property type="project" value="TreeGrafter"/>
</dbReference>
<evidence type="ECO:0000256" key="2">
    <source>
        <dbReference type="ARBA" id="ARBA00022801"/>
    </source>
</evidence>
<dbReference type="Proteomes" id="UP000031668">
    <property type="component" value="Unassembled WGS sequence"/>
</dbReference>
<keyword evidence="4" id="KW-0255">Endonuclease</keyword>
<dbReference type="GO" id="GO:0003684">
    <property type="term" value="F:damaged DNA binding"/>
    <property type="evidence" value="ECO:0007669"/>
    <property type="project" value="TreeGrafter"/>
</dbReference>
<keyword evidence="5" id="KW-1185">Reference proteome</keyword>
<name>A0A0C2MZX5_THEKT</name>
<comment type="caution">
    <text evidence="4">The sequence shown here is derived from an EMBL/GenBank/DDBJ whole genome shotgun (WGS) entry which is preliminary data.</text>
</comment>
<dbReference type="GO" id="GO:0000014">
    <property type="term" value="F:single-stranded DNA endodeoxyribonuclease activity"/>
    <property type="evidence" value="ECO:0007669"/>
    <property type="project" value="TreeGrafter"/>
</dbReference>
<dbReference type="OrthoDB" id="6019266at2759"/>
<evidence type="ECO:0000256" key="1">
    <source>
        <dbReference type="ARBA" id="ARBA00022763"/>
    </source>
</evidence>
<sequence length="264" mass="30589">MELVLPCHNEILKSILAEDALSVFGAGLGIEVVELQVIKMMQTPRNIVFVLNARDEDRHFFMNKNIKKDEIKIVDSKLSVKARTNSYMNPGIVFISPRIFIYDMLVRKIPVHFITGLLVFNAHEIENNMHLEFCLKIFRENNKLAFIKAFTESVSFFRREFNLTSRVLRKLHAKNLLLWPRFHVKIAQDLKNDIDVVEISVSLTKSQTIVQTSLMNLLSQCLQNFVKSAPELSIYKHLLTLDHIISREFFKFVHSMCATPILKS</sequence>
<proteinExistence type="predicted"/>